<dbReference type="Gene3D" id="3.30.420.300">
    <property type="entry name" value="2-keto-3-deoxy-galactonokinase, substrate binding domain"/>
    <property type="match status" value="1"/>
</dbReference>
<keyword evidence="2" id="KW-1185">Reference proteome</keyword>
<dbReference type="Proteomes" id="UP000199598">
    <property type="component" value="Unassembled WGS sequence"/>
</dbReference>
<dbReference type="InterPro" id="IPR042257">
    <property type="entry name" value="DGOK_C"/>
</dbReference>
<dbReference type="InterPro" id="IPR042258">
    <property type="entry name" value="DGOK_N"/>
</dbReference>
<evidence type="ECO:0000313" key="1">
    <source>
        <dbReference type="EMBL" id="SFK31806.1"/>
    </source>
</evidence>
<dbReference type="Gene3D" id="3.30.420.310">
    <property type="entry name" value="2-keto-3-deoxy-galactonokinase, C-terminal domain"/>
    <property type="match status" value="1"/>
</dbReference>
<dbReference type="InterPro" id="IPR007729">
    <property type="entry name" value="DGOK"/>
</dbReference>
<dbReference type="Pfam" id="PF05035">
    <property type="entry name" value="DGOK"/>
    <property type="match status" value="1"/>
</dbReference>
<dbReference type="CDD" id="cd24012">
    <property type="entry name" value="ASKHA_NBD_KDGal-kinase"/>
    <property type="match status" value="1"/>
</dbReference>
<comment type="caution">
    <text evidence="1">The sequence shown here is derived from an EMBL/GenBank/DDBJ whole genome shotgun (WGS) entry which is preliminary data.</text>
</comment>
<accession>A0A1I3YKQ8</accession>
<name>A0A1I3YKQ8_9HYPH</name>
<evidence type="ECO:0000313" key="2">
    <source>
        <dbReference type="Proteomes" id="UP000199598"/>
    </source>
</evidence>
<gene>
    <name evidence="1" type="ORF">SAMN04488518_10457</name>
</gene>
<protein>
    <submittedName>
        <fullName evidence="1">2-dehydro-3-deoxygalactonokinase</fullName>
    </submittedName>
</protein>
<proteinExistence type="predicted"/>
<organism evidence="1 2">
    <name type="scientific">Pseudovibrio ascidiaceicola</name>
    <dbReference type="NCBI Taxonomy" id="285279"/>
    <lineage>
        <taxon>Bacteria</taxon>
        <taxon>Pseudomonadati</taxon>
        <taxon>Pseudomonadota</taxon>
        <taxon>Alphaproteobacteria</taxon>
        <taxon>Hyphomicrobiales</taxon>
        <taxon>Stappiaceae</taxon>
        <taxon>Pseudovibrio</taxon>
    </lineage>
</organism>
<reference evidence="1 2" key="1">
    <citation type="submission" date="2016-10" db="EMBL/GenBank/DDBJ databases">
        <authorList>
            <person name="Varghese N."/>
            <person name="Submissions S."/>
        </authorList>
    </citation>
    <scope>NUCLEOTIDE SEQUENCE [LARGE SCALE GENOMIC DNA]</scope>
    <source>
        <strain evidence="1 2">DSM 16392</strain>
    </source>
</reference>
<dbReference type="EMBL" id="FOSK01000004">
    <property type="protein sequence ID" value="SFK31806.1"/>
    <property type="molecule type" value="Genomic_DNA"/>
</dbReference>
<sequence length="325" mass="34894">MNHMASPDNDLRQITTASSWVAVDWGTSSLRAWLIDENGVTQSNAKSTQGAGTLQPSEFEGVLLGLIGDWLHSNAKPTQVFICGMAGSRQGWQEAEYVPVPTKLTELHQHLVSPKTGNARILPFIVPGLCQKSEQQPDVMRGEETLLLGILDELSDKSGVFCLPGTHSKWVEMEEGTVARTSTFLSGELFALIAKQSILRHSLETEAELDKDVFLATLDQLKNQEATLLGNLFGLRAGQLLNDTSPQAGASKLSALVIGTELLDMLAKCGDNPPKQVHLVGGNTLAQNYALALQHLGLTPIVHDADKAALTGLSAVRQGALNDNS</sequence>